<protein>
    <submittedName>
        <fullName evidence="1">Uncharacterized protein</fullName>
    </submittedName>
</protein>
<dbReference type="Proteomes" id="UP000291572">
    <property type="component" value="Unassembled WGS sequence"/>
</dbReference>
<reference evidence="1 2" key="1">
    <citation type="submission" date="2019-02" db="EMBL/GenBank/DDBJ databases">
        <authorList>
            <person name="Feng G."/>
        </authorList>
    </citation>
    <scope>NUCLEOTIDE SEQUENCE [LARGE SCALE GENOMIC DNA]</scope>
    <source>
        <strain evidence="1 2">CCTCC AB 2011146</strain>
    </source>
</reference>
<sequence length="146" mass="15451">MMAADDANGALGDLAFIIRDAAGGDLEAQRAGRAMALQDMSTAAARGDYAMGQGHAMEAMFWARFAASQGHDDDAVMLAAVLVSLAEYWGYDRRSADAAWGNDLLAEAVAILDRLASRGNEAAATAINEMADRFAPHIFQQAKEIA</sequence>
<dbReference type="AlphaFoldDB" id="A0A8G2DZJ7"/>
<dbReference type="RefSeq" id="WP_129925303.1">
    <property type="nucleotide sequence ID" value="NZ_SEOO01000001.1"/>
</dbReference>
<dbReference type="EMBL" id="SEOO01000001">
    <property type="protein sequence ID" value="RYM14838.1"/>
    <property type="molecule type" value="Genomic_DNA"/>
</dbReference>
<proteinExistence type="predicted"/>
<gene>
    <name evidence="1" type="ORF">EWH12_00005</name>
</gene>
<dbReference type="OrthoDB" id="7480851at2"/>
<organism evidence="1 2">
    <name type="scientific">Sphingobium cupriresistens</name>
    <dbReference type="NCBI Taxonomy" id="1132417"/>
    <lineage>
        <taxon>Bacteria</taxon>
        <taxon>Pseudomonadati</taxon>
        <taxon>Pseudomonadota</taxon>
        <taxon>Alphaproteobacteria</taxon>
        <taxon>Sphingomonadales</taxon>
        <taxon>Sphingomonadaceae</taxon>
        <taxon>Sphingobium</taxon>
    </lineage>
</organism>
<name>A0A8G2DZJ7_9SPHN</name>
<accession>A0A8G2DZJ7</accession>
<evidence type="ECO:0000313" key="1">
    <source>
        <dbReference type="EMBL" id="RYM14838.1"/>
    </source>
</evidence>
<comment type="caution">
    <text evidence="1">The sequence shown here is derived from an EMBL/GenBank/DDBJ whole genome shotgun (WGS) entry which is preliminary data.</text>
</comment>
<evidence type="ECO:0000313" key="2">
    <source>
        <dbReference type="Proteomes" id="UP000291572"/>
    </source>
</evidence>